<dbReference type="Gene3D" id="3.90.1200.10">
    <property type="match status" value="1"/>
</dbReference>
<evidence type="ECO:0000313" key="3">
    <source>
        <dbReference type="RefSeq" id="XP_023178863.2"/>
    </source>
</evidence>
<organism evidence="2 3">
    <name type="scientific">Drosophila hydei</name>
    <name type="common">Fruit fly</name>
    <dbReference type="NCBI Taxonomy" id="7224"/>
    <lineage>
        <taxon>Eukaryota</taxon>
        <taxon>Metazoa</taxon>
        <taxon>Ecdysozoa</taxon>
        <taxon>Arthropoda</taxon>
        <taxon>Hexapoda</taxon>
        <taxon>Insecta</taxon>
        <taxon>Pterygota</taxon>
        <taxon>Neoptera</taxon>
        <taxon>Endopterygota</taxon>
        <taxon>Diptera</taxon>
        <taxon>Brachycera</taxon>
        <taxon>Muscomorpha</taxon>
        <taxon>Ephydroidea</taxon>
        <taxon>Drosophilidae</taxon>
        <taxon>Drosophila</taxon>
    </lineage>
</organism>
<keyword evidence="2" id="KW-1185">Reference proteome</keyword>
<proteinExistence type="predicted"/>
<evidence type="ECO:0000259" key="1">
    <source>
        <dbReference type="SMART" id="SM00587"/>
    </source>
</evidence>
<dbReference type="PANTHER" id="PTHR11012">
    <property type="entry name" value="PROTEIN KINASE-LIKE DOMAIN-CONTAINING"/>
    <property type="match status" value="1"/>
</dbReference>
<protein>
    <submittedName>
        <fullName evidence="3">Uncharacterized protein LOC111604862 isoform X1</fullName>
    </submittedName>
</protein>
<dbReference type="InterPro" id="IPR004119">
    <property type="entry name" value="EcKL"/>
</dbReference>
<dbReference type="Pfam" id="PF02958">
    <property type="entry name" value="EcKL"/>
    <property type="match status" value="1"/>
</dbReference>
<dbReference type="Proteomes" id="UP000504633">
    <property type="component" value="Unplaced"/>
</dbReference>
<feature type="domain" description="CHK kinase-like" evidence="1">
    <location>
        <begin position="174"/>
        <end position="366"/>
    </location>
</feature>
<dbReference type="InterPro" id="IPR015897">
    <property type="entry name" value="CHK_kinase-like"/>
</dbReference>
<dbReference type="PANTHER" id="PTHR11012:SF6">
    <property type="entry name" value="CHK DOMAIN OV1-RELATED"/>
    <property type="match status" value="1"/>
</dbReference>
<reference evidence="3" key="1">
    <citation type="submission" date="2025-08" db="UniProtKB">
        <authorList>
            <consortium name="RefSeq"/>
        </authorList>
    </citation>
    <scope>IDENTIFICATION</scope>
    <source>
        <strain evidence="3">15085-1641.00</strain>
        <tissue evidence="3">Whole body</tissue>
    </source>
</reference>
<evidence type="ECO:0000313" key="2">
    <source>
        <dbReference type="Proteomes" id="UP000504633"/>
    </source>
</evidence>
<sequence>MRCKSYWNIRNAQLTAVDTAVQRQCNLFGYLKHQVEMSAESKPKPTGRNVPNWVQPEVFMDVLRETVNGFSKIKSFKANSGSAAGENYTTIMFRVSIAVELENGKEQFVSYMLKVPHEMEIFKKFMESNNIFTNESDMYKTIVPELEQIYRYAGLEVKFGANAYELKDVKSDYILLEDLAPRGFKNTNRIEGLDQVHVECALKRLAMWHAASMVRVATKGDYPDYITRSYYREELLPILTEVNKGLAQNFIKACKQYENNEDYIDKIVELAPKITEEIFKMAKVDPNFLNVLNHGDFWSNNMMFSYDAFGQIKDLMLVDYQVPKWGSVAQDLVYFLISSTKFENKLTKFDSNIKFYYDNLVEYLNILNYPKSMPLLRELHITIYKYGFWGYLTATGAMSTVLVESTDTASFENFISDSTEGTVFKNLLYTNPRYLKHIQAVLPWLLNRGALQGF</sequence>
<dbReference type="OMA" id="MECARTY"/>
<dbReference type="GeneID" id="111604862"/>
<dbReference type="RefSeq" id="XP_023178863.2">
    <property type="nucleotide sequence ID" value="XM_023323095.2"/>
</dbReference>
<dbReference type="OrthoDB" id="191037at2759"/>
<accession>A0A6J1MDQ2</accession>
<dbReference type="AlphaFoldDB" id="A0A6J1MDQ2"/>
<gene>
    <name evidence="3" type="primary">LOC111604862</name>
</gene>
<dbReference type="SMART" id="SM00587">
    <property type="entry name" value="CHK"/>
    <property type="match status" value="1"/>
</dbReference>
<dbReference type="SUPFAM" id="SSF56112">
    <property type="entry name" value="Protein kinase-like (PK-like)"/>
    <property type="match status" value="1"/>
</dbReference>
<dbReference type="InterPro" id="IPR011009">
    <property type="entry name" value="Kinase-like_dom_sf"/>
</dbReference>
<name>A0A6J1MDQ2_DROHY</name>
<dbReference type="KEGG" id="dhe:111604862"/>